<dbReference type="RefSeq" id="WP_049486640.1">
    <property type="nucleotide sequence ID" value="NZ_JWCV01000003.1"/>
</dbReference>
<feature type="transmembrane region" description="Helical" evidence="1">
    <location>
        <begin position="194"/>
        <end position="212"/>
    </location>
</feature>
<dbReference type="Proteomes" id="UP000277773">
    <property type="component" value="Unassembled WGS sequence"/>
</dbReference>
<accession>A0A3R9LW72</accession>
<name>A0A3R9LW72_STRMT</name>
<protein>
    <submittedName>
        <fullName evidence="2">Uncharacterized protein</fullName>
    </submittedName>
</protein>
<dbReference type="EMBL" id="RJPY01000004">
    <property type="protein sequence ID" value="RSJ98400.1"/>
    <property type="molecule type" value="Genomic_DNA"/>
</dbReference>
<evidence type="ECO:0000313" key="2">
    <source>
        <dbReference type="EMBL" id="RSJ98400.1"/>
    </source>
</evidence>
<evidence type="ECO:0000256" key="1">
    <source>
        <dbReference type="SAM" id="Phobius"/>
    </source>
</evidence>
<keyword evidence="1" id="KW-0472">Membrane</keyword>
<keyword evidence="1" id="KW-0812">Transmembrane</keyword>
<feature type="transmembrane region" description="Helical" evidence="1">
    <location>
        <begin position="61"/>
        <end position="80"/>
    </location>
</feature>
<dbReference type="AlphaFoldDB" id="A0A3R9LW72"/>
<gene>
    <name evidence="2" type="ORF">D8786_04190</name>
</gene>
<feature type="transmembrane region" description="Helical" evidence="1">
    <location>
        <begin position="286"/>
        <end position="308"/>
    </location>
</feature>
<evidence type="ECO:0000313" key="3">
    <source>
        <dbReference type="Proteomes" id="UP000277773"/>
    </source>
</evidence>
<proteinExistence type="predicted"/>
<feature type="transmembrane region" description="Helical" evidence="1">
    <location>
        <begin position="112"/>
        <end position="133"/>
    </location>
</feature>
<feature type="transmembrane region" description="Helical" evidence="1">
    <location>
        <begin position="171"/>
        <end position="188"/>
    </location>
</feature>
<sequence>MKEKVLKPKKKLVRSVLNFLIDFFIDRPMKWNYIFTVLTEFPVLIYLSWEIYLEENSHVSKVFFAILLLAHSVVSIIFTIENKKDFNQRLGSFIEQIYFEQSQLNSERLKQFLFYGFHYLVIMICCIESYVVVTLNLSVFHFSRPLFLLLLFFLFCLIIVRILYISAHISPFLIIVFLISPFVLSSLIGIQNGIFTWTFIAMVLAICISHLFDANIKYLLPKRSETYLDDEKFKRRLQRKKYWLIFFSPFLYLALQFSESIISSPLFKEFIKTILNNTDETSVSYYIYETVIGSIIRTYSLIFFYIVFIANARNLLDRIVRYLLNKPYPINNTLISKRKFYKTYNGGSQNKRSHRHK</sequence>
<comment type="caution">
    <text evidence="2">The sequence shown here is derived from an EMBL/GenBank/DDBJ whole genome shotgun (WGS) entry which is preliminary data.</text>
</comment>
<feature type="transmembrane region" description="Helical" evidence="1">
    <location>
        <begin position="145"/>
        <end position="164"/>
    </location>
</feature>
<keyword evidence="1" id="KW-1133">Transmembrane helix</keyword>
<feature type="transmembrane region" description="Helical" evidence="1">
    <location>
        <begin position="242"/>
        <end position="266"/>
    </location>
</feature>
<organism evidence="2 3">
    <name type="scientific">Streptococcus mitis</name>
    <dbReference type="NCBI Taxonomy" id="28037"/>
    <lineage>
        <taxon>Bacteria</taxon>
        <taxon>Bacillati</taxon>
        <taxon>Bacillota</taxon>
        <taxon>Bacilli</taxon>
        <taxon>Lactobacillales</taxon>
        <taxon>Streptococcaceae</taxon>
        <taxon>Streptococcus</taxon>
        <taxon>Streptococcus mitis group</taxon>
    </lineage>
</organism>
<reference evidence="2 3" key="1">
    <citation type="submission" date="2018-11" db="EMBL/GenBank/DDBJ databases">
        <title>Species Designations Belie Phenotypic and Genotypic Heterogeneity in Oral Streptococci.</title>
        <authorList>
            <person name="Velsko I."/>
        </authorList>
    </citation>
    <scope>NUCLEOTIDE SEQUENCE [LARGE SCALE GENOMIC DNA]</scope>
    <source>
        <strain evidence="2 3">BCC08</strain>
    </source>
</reference>
<feature type="transmembrane region" description="Helical" evidence="1">
    <location>
        <begin position="31"/>
        <end position="49"/>
    </location>
</feature>